<sequence>MACKPITPITALRGVPTPVISDQCYSMWIPARLAFTFSDTEIMTSLGADQKSALWTNSIIHLRHFKVTRGKGVSFTCTDREICTKLGNLSFHMWKYLQDPALLIVFSLVLCGVTTPR</sequence>
<protein>
    <submittedName>
        <fullName evidence="1">Uncharacterized protein</fullName>
    </submittedName>
</protein>
<proteinExistence type="predicted"/>
<dbReference type="AlphaFoldDB" id="A0A0P1AV63"/>
<organism evidence="1 2">
    <name type="scientific">Plasmopara halstedii</name>
    <name type="common">Downy mildew of sunflower</name>
    <dbReference type="NCBI Taxonomy" id="4781"/>
    <lineage>
        <taxon>Eukaryota</taxon>
        <taxon>Sar</taxon>
        <taxon>Stramenopiles</taxon>
        <taxon>Oomycota</taxon>
        <taxon>Peronosporomycetes</taxon>
        <taxon>Peronosporales</taxon>
        <taxon>Peronosporaceae</taxon>
        <taxon>Plasmopara</taxon>
    </lineage>
</organism>
<name>A0A0P1AV63_PLAHL</name>
<dbReference type="GeneID" id="36396971"/>
<dbReference type="RefSeq" id="XP_024582001.1">
    <property type="nucleotide sequence ID" value="XM_024716398.1"/>
</dbReference>
<dbReference type="OMA" id="MACKPIT"/>
<evidence type="ECO:0000313" key="2">
    <source>
        <dbReference type="Proteomes" id="UP000054928"/>
    </source>
</evidence>
<dbReference type="EMBL" id="CCYD01001640">
    <property type="protein sequence ID" value="CEG45632.1"/>
    <property type="molecule type" value="Genomic_DNA"/>
</dbReference>
<reference evidence="2" key="1">
    <citation type="submission" date="2014-09" db="EMBL/GenBank/DDBJ databases">
        <authorList>
            <person name="Sharma Rahul"/>
            <person name="Thines Marco"/>
        </authorList>
    </citation>
    <scope>NUCLEOTIDE SEQUENCE [LARGE SCALE GENOMIC DNA]</scope>
</reference>
<dbReference type="OrthoDB" id="165161at2759"/>
<evidence type="ECO:0000313" key="1">
    <source>
        <dbReference type="EMBL" id="CEG45632.1"/>
    </source>
</evidence>
<dbReference type="Proteomes" id="UP000054928">
    <property type="component" value="Unassembled WGS sequence"/>
</dbReference>
<keyword evidence="2" id="KW-1185">Reference proteome</keyword>
<accession>A0A0P1AV63</accession>